<proteinExistence type="predicted"/>
<dbReference type="WBParaSite" id="HPBE_0001882401-mRNA-1">
    <property type="protein sequence ID" value="HPBE_0001882401-mRNA-1"/>
    <property type="gene ID" value="HPBE_0001882401"/>
</dbReference>
<feature type="chain" id="PRO_5044596608" evidence="1">
    <location>
        <begin position="20"/>
        <end position="122"/>
    </location>
</feature>
<gene>
    <name evidence="2" type="ORF">HPBE_LOCUS18823</name>
</gene>
<dbReference type="EMBL" id="UZAH01030946">
    <property type="protein sequence ID" value="VDP13071.1"/>
    <property type="molecule type" value="Genomic_DNA"/>
</dbReference>
<evidence type="ECO:0000256" key="1">
    <source>
        <dbReference type="SAM" id="SignalP"/>
    </source>
</evidence>
<dbReference type="AlphaFoldDB" id="A0A3P8ARC3"/>
<name>A0A3P8ARC3_HELPZ</name>
<reference evidence="2 3" key="1">
    <citation type="submission" date="2018-11" db="EMBL/GenBank/DDBJ databases">
        <authorList>
            <consortium name="Pathogen Informatics"/>
        </authorList>
    </citation>
    <scope>NUCLEOTIDE SEQUENCE [LARGE SCALE GENOMIC DNA]</scope>
</reference>
<protein>
    <submittedName>
        <fullName evidence="2 4">Uncharacterized protein</fullName>
    </submittedName>
</protein>
<evidence type="ECO:0000313" key="2">
    <source>
        <dbReference type="EMBL" id="VDP13071.1"/>
    </source>
</evidence>
<dbReference type="Proteomes" id="UP000050761">
    <property type="component" value="Unassembled WGS sequence"/>
</dbReference>
<evidence type="ECO:0000313" key="4">
    <source>
        <dbReference type="WBParaSite" id="HPBE_0001882401-mRNA-1"/>
    </source>
</evidence>
<accession>A0A3P8ARC3</accession>
<sequence length="122" mass="13384">MKTLAFLWLLLATVSVVLGQWGGFGGYGGYGMMGGMYNRPPPPPPPPPPPMMGGGYGGFGGMGMFVFSDLDYPGLKPPCSARLRFAIHGMATTWQHPEHRFFHGKTTPFGYDRKEDVIWICI</sequence>
<reference evidence="4" key="2">
    <citation type="submission" date="2019-09" db="UniProtKB">
        <authorList>
            <consortium name="WormBaseParasite"/>
        </authorList>
    </citation>
    <scope>IDENTIFICATION</scope>
</reference>
<feature type="signal peptide" evidence="1">
    <location>
        <begin position="1"/>
        <end position="19"/>
    </location>
</feature>
<keyword evidence="3" id="KW-1185">Reference proteome</keyword>
<evidence type="ECO:0000313" key="3">
    <source>
        <dbReference type="Proteomes" id="UP000050761"/>
    </source>
</evidence>
<organism evidence="2">
    <name type="scientific">Heligmosomoides polygyrus</name>
    <name type="common">Parasitic roundworm</name>
    <dbReference type="NCBI Taxonomy" id="6339"/>
    <lineage>
        <taxon>Eukaryota</taxon>
        <taxon>Metazoa</taxon>
        <taxon>Ecdysozoa</taxon>
        <taxon>Nematoda</taxon>
        <taxon>Chromadorea</taxon>
        <taxon>Rhabditida</taxon>
        <taxon>Rhabditina</taxon>
        <taxon>Rhabditomorpha</taxon>
        <taxon>Strongyloidea</taxon>
        <taxon>Heligmosomidae</taxon>
        <taxon>Heligmosomoides</taxon>
    </lineage>
</organism>
<keyword evidence="1" id="KW-0732">Signal</keyword>